<dbReference type="Proteomes" id="UP000008037">
    <property type="component" value="Chromosome"/>
</dbReference>
<dbReference type="Gene3D" id="1.10.472.170">
    <property type="match status" value="1"/>
</dbReference>
<dbReference type="InterPro" id="IPR013763">
    <property type="entry name" value="Cyclin-like_dom"/>
</dbReference>
<dbReference type="InterPro" id="IPR013137">
    <property type="entry name" value="Znf_TFIIB"/>
</dbReference>
<accession>K0IHP6</accession>
<dbReference type="OrthoDB" id="7429at2157"/>
<dbReference type="PRINTS" id="PR00685">
    <property type="entry name" value="TIFACTORIIB"/>
</dbReference>
<gene>
    <name evidence="7" type="primary">tfb6</name>
    <name evidence="7" type="ordered locus">Ngar_c15290</name>
</gene>
<dbReference type="GO" id="GO:0003743">
    <property type="term" value="F:translation initiation factor activity"/>
    <property type="evidence" value="ECO:0007669"/>
    <property type="project" value="UniProtKB-KW"/>
</dbReference>
<feature type="domain" description="TFIIB-type" evidence="6">
    <location>
        <begin position="5"/>
        <end position="36"/>
    </location>
</feature>
<protein>
    <submittedName>
        <fullName evidence="7">Transcription initiation factor IIB</fullName>
    </submittedName>
</protein>
<dbReference type="PANTHER" id="PTHR11618">
    <property type="entry name" value="TRANSCRIPTION INITIATION FACTOR IIB-RELATED"/>
    <property type="match status" value="1"/>
</dbReference>
<keyword evidence="8" id="KW-1185">Reference proteome</keyword>
<keyword evidence="5" id="KW-0863">Zinc-finger</keyword>
<name>K0IHP6_NITGG</name>
<dbReference type="InterPro" id="IPR036915">
    <property type="entry name" value="Cyclin-like_sf"/>
</dbReference>
<keyword evidence="7" id="KW-0396">Initiation factor</keyword>
<dbReference type="GO" id="GO:0097550">
    <property type="term" value="C:transcription preinitiation complex"/>
    <property type="evidence" value="ECO:0007669"/>
    <property type="project" value="TreeGrafter"/>
</dbReference>
<dbReference type="STRING" id="1237085.Ngar_c15290"/>
<dbReference type="PROSITE" id="PS51134">
    <property type="entry name" value="ZF_TFIIB"/>
    <property type="match status" value="1"/>
</dbReference>
<dbReference type="AlphaFoldDB" id="K0IHP6"/>
<dbReference type="Pfam" id="PF00382">
    <property type="entry name" value="TFIIB"/>
    <property type="match status" value="2"/>
</dbReference>
<proteinExistence type="inferred from homology"/>
<evidence type="ECO:0000256" key="1">
    <source>
        <dbReference type="ARBA" id="ARBA00010857"/>
    </source>
</evidence>
<evidence type="ECO:0000259" key="6">
    <source>
        <dbReference type="PROSITE" id="PS51134"/>
    </source>
</evidence>
<dbReference type="GO" id="GO:0008270">
    <property type="term" value="F:zinc ion binding"/>
    <property type="evidence" value="ECO:0007669"/>
    <property type="project" value="UniProtKB-KW"/>
</dbReference>
<dbReference type="Pfam" id="PF08271">
    <property type="entry name" value="Zn_Ribbon_TF"/>
    <property type="match status" value="1"/>
</dbReference>
<evidence type="ECO:0000256" key="2">
    <source>
        <dbReference type="ARBA" id="ARBA00022737"/>
    </source>
</evidence>
<evidence type="ECO:0000313" key="8">
    <source>
        <dbReference type="Proteomes" id="UP000008037"/>
    </source>
</evidence>
<comment type="similarity">
    <text evidence="1">Belongs to the TFIIB family.</text>
</comment>
<reference evidence="7 8" key="1">
    <citation type="journal article" date="2012" name="Environ. Microbiol.">
        <title>The genome of the ammonia-oxidizing Candidatus Nitrososphaera gargensis: insights into metabolic versatility and environmental adaptations.</title>
        <authorList>
            <person name="Spang A."/>
            <person name="Poehlein A."/>
            <person name="Offre P."/>
            <person name="Zumbragel S."/>
            <person name="Haider S."/>
            <person name="Rychlik N."/>
            <person name="Nowka B."/>
            <person name="Schmeisser C."/>
            <person name="Lebedeva E.V."/>
            <person name="Rattei T."/>
            <person name="Bohm C."/>
            <person name="Schmid M."/>
            <person name="Galushko A."/>
            <person name="Hatzenpichler R."/>
            <person name="Weinmaier T."/>
            <person name="Daniel R."/>
            <person name="Schleper C."/>
            <person name="Spieck E."/>
            <person name="Streit W."/>
            <person name="Wagner M."/>
        </authorList>
    </citation>
    <scope>NUCLEOTIDE SEQUENCE [LARGE SCALE GENOMIC DNA]</scope>
    <source>
        <strain evidence="8">Ga9.2</strain>
    </source>
</reference>
<dbReference type="GO" id="GO:0017025">
    <property type="term" value="F:TBP-class protein binding"/>
    <property type="evidence" value="ECO:0007669"/>
    <property type="project" value="InterPro"/>
</dbReference>
<keyword evidence="5" id="KW-0862">Zinc</keyword>
<dbReference type="InterPro" id="IPR000812">
    <property type="entry name" value="TFIIB"/>
</dbReference>
<dbReference type="PANTHER" id="PTHR11618:SF13">
    <property type="entry name" value="TRANSCRIPTION INITIATION FACTOR IIB"/>
    <property type="match status" value="1"/>
</dbReference>
<dbReference type="GeneID" id="13797788"/>
<evidence type="ECO:0000256" key="4">
    <source>
        <dbReference type="ARBA" id="ARBA00023163"/>
    </source>
</evidence>
<dbReference type="HOGENOM" id="CLU_043736_0_1_2"/>
<dbReference type="SUPFAM" id="SSF57783">
    <property type="entry name" value="Zinc beta-ribbon"/>
    <property type="match status" value="1"/>
</dbReference>
<sequence length="340" mass="37605">MTSAEYYTQCSECGANLIQDHSKGEYICERCGCVMMDQVEDFGRESNATDFEEKSKNMRASGSTSFALHDYGLRTEIAYGSKDYAGKSIDYQMAETMNSIRKWHIRSRIVSAQERRLSNVLTKINEICAAMSLPKLLVETSAILYRNYESSCEAKGKSIACMAAATIYLACKKCSVVRSLEEIVKATGVTDQDRSSVKLASKYYRMMVMEMGVFTEQQPPAQAASTPQQPSPAVSLAIDYYISKLANMAKIDTKVERLAIDIAHKTDDHLLADGKAPNGLAAAYIYIASIFLGVNILQRDVSSLSGVTEVTIRNRCKDILTNFKMTVTVKPQQVRPGFAA</sequence>
<evidence type="ECO:0000313" key="7">
    <source>
        <dbReference type="EMBL" id="AFU58463.1"/>
    </source>
</evidence>
<keyword evidence="4" id="KW-0804">Transcription</keyword>
<dbReference type="PATRIC" id="fig|1237085.11.peg.1490"/>
<dbReference type="RefSeq" id="WP_015019000.1">
    <property type="nucleotide sequence ID" value="NC_018719.1"/>
</dbReference>
<keyword evidence="7" id="KW-0648">Protein biosynthesis</keyword>
<dbReference type="Gene3D" id="1.10.472.10">
    <property type="entry name" value="Cyclin-like"/>
    <property type="match status" value="1"/>
</dbReference>
<dbReference type="KEGG" id="nga:Ngar_c15290"/>
<evidence type="ECO:0000256" key="5">
    <source>
        <dbReference type="PROSITE-ProRule" id="PRU00469"/>
    </source>
</evidence>
<keyword evidence="2" id="KW-0677">Repeat</keyword>
<keyword evidence="5" id="KW-0479">Metal-binding</keyword>
<keyword evidence="3" id="KW-0805">Transcription regulation</keyword>
<evidence type="ECO:0000256" key="3">
    <source>
        <dbReference type="ARBA" id="ARBA00023015"/>
    </source>
</evidence>
<dbReference type="EMBL" id="CP002408">
    <property type="protein sequence ID" value="AFU58463.1"/>
    <property type="molecule type" value="Genomic_DNA"/>
</dbReference>
<organism evidence="7 8">
    <name type="scientific">Nitrososphaera gargensis (strain Ga9.2)</name>
    <dbReference type="NCBI Taxonomy" id="1237085"/>
    <lineage>
        <taxon>Archaea</taxon>
        <taxon>Nitrososphaerota</taxon>
        <taxon>Nitrososphaeria</taxon>
        <taxon>Nitrososphaerales</taxon>
        <taxon>Nitrososphaeraceae</taxon>
        <taxon>Nitrososphaera</taxon>
    </lineage>
</organism>
<dbReference type="SMART" id="SM00385">
    <property type="entry name" value="CYCLIN"/>
    <property type="match status" value="2"/>
</dbReference>
<dbReference type="InParanoid" id="K0IHP6"/>
<dbReference type="InterPro" id="IPR013150">
    <property type="entry name" value="TFIIB_cyclin"/>
</dbReference>
<dbReference type="GO" id="GO:0070897">
    <property type="term" value="P:transcription preinitiation complex assembly"/>
    <property type="evidence" value="ECO:0007669"/>
    <property type="project" value="InterPro"/>
</dbReference>
<dbReference type="SUPFAM" id="SSF47954">
    <property type="entry name" value="Cyclin-like"/>
    <property type="match status" value="2"/>
</dbReference>